<dbReference type="EMBL" id="JBBWWQ010000012">
    <property type="protein sequence ID" value="KAK8934331.1"/>
    <property type="molecule type" value="Genomic_DNA"/>
</dbReference>
<reference evidence="1 2" key="1">
    <citation type="journal article" date="2022" name="Nat. Plants">
        <title>Genomes of leafy and leafless Platanthera orchids illuminate the evolution of mycoheterotrophy.</title>
        <authorList>
            <person name="Li M.H."/>
            <person name="Liu K.W."/>
            <person name="Li Z."/>
            <person name="Lu H.C."/>
            <person name="Ye Q.L."/>
            <person name="Zhang D."/>
            <person name="Wang J.Y."/>
            <person name="Li Y.F."/>
            <person name="Zhong Z.M."/>
            <person name="Liu X."/>
            <person name="Yu X."/>
            <person name="Liu D.K."/>
            <person name="Tu X.D."/>
            <person name="Liu B."/>
            <person name="Hao Y."/>
            <person name="Liao X.Y."/>
            <person name="Jiang Y.T."/>
            <person name="Sun W.H."/>
            <person name="Chen J."/>
            <person name="Chen Y.Q."/>
            <person name="Ai Y."/>
            <person name="Zhai J.W."/>
            <person name="Wu S.S."/>
            <person name="Zhou Z."/>
            <person name="Hsiao Y.Y."/>
            <person name="Wu W.L."/>
            <person name="Chen Y.Y."/>
            <person name="Lin Y.F."/>
            <person name="Hsu J.L."/>
            <person name="Li C.Y."/>
            <person name="Wang Z.W."/>
            <person name="Zhao X."/>
            <person name="Zhong W.Y."/>
            <person name="Ma X.K."/>
            <person name="Ma L."/>
            <person name="Huang J."/>
            <person name="Chen G.Z."/>
            <person name="Huang M.Z."/>
            <person name="Huang L."/>
            <person name="Peng D.H."/>
            <person name="Luo Y.B."/>
            <person name="Zou S.Q."/>
            <person name="Chen S.P."/>
            <person name="Lan S."/>
            <person name="Tsai W.C."/>
            <person name="Van de Peer Y."/>
            <person name="Liu Z.J."/>
        </authorList>
    </citation>
    <scope>NUCLEOTIDE SEQUENCE [LARGE SCALE GENOMIC DNA]</scope>
    <source>
        <strain evidence="1">Lor287</strain>
    </source>
</reference>
<protein>
    <recommendedName>
        <fullName evidence="3">OTU domain-containing protein</fullName>
    </recommendedName>
</protein>
<sequence length="290" mass="33366">MKRKLREFIDPSCSKTVEPLVPMRLKGRPKGSYKKFQDDTKSTKCDPSYFEHILAMESSQSEENKMKKVTKLNARKRARYQLRTPSQDGNLFMSSFVREQLPSLFSEHIIDVVDVQGDGHCGFRAISQGLNLGKDWMHVRNNLQYEILNHATLYDHVYDANRRQQLIDSLDCTITPAPVEKWMSLPDMGLVIASFYNVAVVQLSRDQCFTFLPLHSIPPTEPKLISIGFINGNHFVALTLRDNCPLPPLFSPWKRFHEEFAQPWESTYMSRIILPPTSIKNTSVIGLEDF</sequence>
<comment type="caution">
    <text evidence="1">The sequence shown here is derived from an EMBL/GenBank/DDBJ whole genome shotgun (WGS) entry which is preliminary data.</text>
</comment>
<organism evidence="1 2">
    <name type="scientific">Platanthera zijinensis</name>
    <dbReference type="NCBI Taxonomy" id="2320716"/>
    <lineage>
        <taxon>Eukaryota</taxon>
        <taxon>Viridiplantae</taxon>
        <taxon>Streptophyta</taxon>
        <taxon>Embryophyta</taxon>
        <taxon>Tracheophyta</taxon>
        <taxon>Spermatophyta</taxon>
        <taxon>Magnoliopsida</taxon>
        <taxon>Liliopsida</taxon>
        <taxon>Asparagales</taxon>
        <taxon>Orchidaceae</taxon>
        <taxon>Orchidoideae</taxon>
        <taxon>Orchideae</taxon>
        <taxon>Orchidinae</taxon>
        <taxon>Platanthera</taxon>
    </lineage>
</organism>
<evidence type="ECO:0008006" key="3">
    <source>
        <dbReference type="Google" id="ProtNLM"/>
    </source>
</evidence>
<proteinExistence type="predicted"/>
<gene>
    <name evidence="1" type="ORF">KSP39_PZI014553</name>
</gene>
<dbReference type="Gene3D" id="3.90.70.80">
    <property type="match status" value="1"/>
</dbReference>
<keyword evidence="2" id="KW-1185">Reference proteome</keyword>
<evidence type="ECO:0000313" key="1">
    <source>
        <dbReference type="EMBL" id="KAK8934331.1"/>
    </source>
</evidence>
<dbReference type="CDD" id="cd22744">
    <property type="entry name" value="OTU"/>
    <property type="match status" value="1"/>
</dbReference>
<accession>A0AAP0BAP6</accession>
<evidence type="ECO:0000313" key="2">
    <source>
        <dbReference type="Proteomes" id="UP001418222"/>
    </source>
</evidence>
<dbReference type="AlphaFoldDB" id="A0AAP0BAP6"/>
<dbReference type="Proteomes" id="UP001418222">
    <property type="component" value="Unassembled WGS sequence"/>
</dbReference>
<name>A0AAP0BAP6_9ASPA</name>